<reference evidence="1 2" key="1">
    <citation type="journal article" date="2012" name="Genome Biol.">
        <title>Sequencing three crocodilian genomes to illuminate the evolution of archosaurs and amniotes.</title>
        <authorList>
            <person name="St John J.A."/>
            <person name="Braun E.L."/>
            <person name="Isberg S.R."/>
            <person name="Miles L.G."/>
            <person name="Chong A.Y."/>
            <person name="Gongora J."/>
            <person name="Dalzell P."/>
            <person name="Moran C."/>
            <person name="Bed'hom B."/>
            <person name="Abzhanov A."/>
            <person name="Burgess S.C."/>
            <person name="Cooksey A.M."/>
            <person name="Castoe T.A."/>
            <person name="Crawford N.G."/>
            <person name="Densmore L.D."/>
            <person name="Drew J.C."/>
            <person name="Edwards S.V."/>
            <person name="Faircloth B.C."/>
            <person name="Fujita M.K."/>
            <person name="Greenwold M.J."/>
            <person name="Hoffmann F.G."/>
            <person name="Howard J.M."/>
            <person name="Iguchi T."/>
            <person name="Janes D.E."/>
            <person name="Khan S.Y."/>
            <person name="Kohno S."/>
            <person name="de Koning A.J."/>
            <person name="Lance S.L."/>
            <person name="McCarthy F.M."/>
            <person name="McCormack J.E."/>
            <person name="Merchant M.E."/>
            <person name="Peterson D.G."/>
            <person name="Pollock D.D."/>
            <person name="Pourmand N."/>
            <person name="Raney B.J."/>
            <person name="Roessler K.A."/>
            <person name="Sanford J.R."/>
            <person name="Sawyer R.H."/>
            <person name="Schmidt C.J."/>
            <person name="Triplett E.W."/>
            <person name="Tuberville T.D."/>
            <person name="Venegas-Anaya M."/>
            <person name="Howard J.T."/>
            <person name="Jarvis E.D."/>
            <person name="Guillette L.J.Jr."/>
            <person name="Glenn T.C."/>
            <person name="Green R.E."/>
            <person name="Ray D.A."/>
        </authorList>
    </citation>
    <scope>NUCLEOTIDE SEQUENCE [LARGE SCALE GENOMIC DNA]</scope>
    <source>
        <strain evidence="1">KSC_2009_1</strain>
    </source>
</reference>
<dbReference type="Proteomes" id="UP000050525">
    <property type="component" value="Unassembled WGS sequence"/>
</dbReference>
<dbReference type="EMBL" id="AKHW03003682">
    <property type="protein sequence ID" value="KYO33679.1"/>
    <property type="molecule type" value="Genomic_DNA"/>
</dbReference>
<sequence>MGLSTSNSVTASHVRTFDTLSKLGQYSTISKDQDIVTGTTAHNITKELPAYLNGLLCVDEKLPRVICYAKHECVFPYGVTTGPKPMLLVTPMQFLYK</sequence>
<proteinExistence type="predicted"/>
<comment type="caution">
    <text evidence="1">The sequence shown here is derived from an EMBL/GenBank/DDBJ whole genome shotgun (WGS) entry which is preliminary data.</text>
</comment>
<name>A0A151NAQ3_ALLMI</name>
<evidence type="ECO:0000313" key="2">
    <source>
        <dbReference type="Proteomes" id="UP000050525"/>
    </source>
</evidence>
<organism evidence="1 2">
    <name type="scientific">Alligator mississippiensis</name>
    <name type="common">American alligator</name>
    <dbReference type="NCBI Taxonomy" id="8496"/>
    <lineage>
        <taxon>Eukaryota</taxon>
        <taxon>Metazoa</taxon>
        <taxon>Chordata</taxon>
        <taxon>Craniata</taxon>
        <taxon>Vertebrata</taxon>
        <taxon>Euteleostomi</taxon>
        <taxon>Archelosauria</taxon>
        <taxon>Archosauria</taxon>
        <taxon>Crocodylia</taxon>
        <taxon>Alligatoridae</taxon>
        <taxon>Alligatorinae</taxon>
        <taxon>Alligator</taxon>
    </lineage>
</organism>
<evidence type="ECO:0000313" key="1">
    <source>
        <dbReference type="EMBL" id="KYO33679.1"/>
    </source>
</evidence>
<dbReference type="AlphaFoldDB" id="A0A151NAQ3"/>
<gene>
    <name evidence="1" type="ORF">Y1Q_0008815</name>
</gene>
<protein>
    <submittedName>
        <fullName evidence="1">Uncharacterized protein</fullName>
    </submittedName>
</protein>
<accession>A0A151NAQ3</accession>
<keyword evidence="2" id="KW-1185">Reference proteome</keyword>